<organism evidence="1 2">
    <name type="scientific">Anaerosolibacter carboniphilus</name>
    <dbReference type="NCBI Taxonomy" id="1417629"/>
    <lineage>
        <taxon>Bacteria</taxon>
        <taxon>Bacillati</taxon>
        <taxon>Bacillota</taxon>
        <taxon>Clostridia</taxon>
        <taxon>Peptostreptococcales</taxon>
        <taxon>Thermotaleaceae</taxon>
        <taxon>Anaerosolibacter</taxon>
    </lineage>
</organism>
<accession>A0A841KPK9</accession>
<evidence type="ECO:0000313" key="1">
    <source>
        <dbReference type="EMBL" id="MBB6215363.1"/>
    </source>
</evidence>
<name>A0A841KPK9_9FIRM</name>
<gene>
    <name evidence="1" type="ORF">HNQ80_001452</name>
</gene>
<dbReference type="EMBL" id="JACHEN010000007">
    <property type="protein sequence ID" value="MBB6215363.1"/>
    <property type="molecule type" value="Genomic_DNA"/>
</dbReference>
<keyword evidence="2" id="KW-1185">Reference proteome</keyword>
<dbReference type="RefSeq" id="WP_330602785.1">
    <property type="nucleotide sequence ID" value="NZ_JACHEN010000007.1"/>
</dbReference>
<proteinExistence type="predicted"/>
<dbReference type="Proteomes" id="UP000579281">
    <property type="component" value="Unassembled WGS sequence"/>
</dbReference>
<protein>
    <submittedName>
        <fullName evidence="1">Uncharacterized protein</fullName>
    </submittedName>
</protein>
<sequence length="54" mass="6444">MRLLLGINEPESLIRAELLSQEVIPEHPKTGLLLRQYTDYYFPLTRLKEIRNDF</sequence>
<evidence type="ECO:0000313" key="2">
    <source>
        <dbReference type="Proteomes" id="UP000579281"/>
    </source>
</evidence>
<reference evidence="1 2" key="1">
    <citation type="submission" date="2020-08" db="EMBL/GenBank/DDBJ databases">
        <title>Genomic Encyclopedia of Type Strains, Phase IV (KMG-IV): sequencing the most valuable type-strain genomes for metagenomic binning, comparative biology and taxonomic classification.</title>
        <authorList>
            <person name="Goeker M."/>
        </authorList>
    </citation>
    <scope>NUCLEOTIDE SEQUENCE [LARGE SCALE GENOMIC DNA]</scope>
    <source>
        <strain evidence="1 2">DSM 103526</strain>
    </source>
</reference>
<comment type="caution">
    <text evidence="1">The sequence shown here is derived from an EMBL/GenBank/DDBJ whole genome shotgun (WGS) entry which is preliminary data.</text>
</comment>
<dbReference type="AlphaFoldDB" id="A0A841KPK9"/>